<dbReference type="SUPFAM" id="SSF54001">
    <property type="entry name" value="Cysteine proteinases"/>
    <property type="match status" value="1"/>
</dbReference>
<dbReference type="GO" id="GO:0006508">
    <property type="term" value="P:proteolysis"/>
    <property type="evidence" value="ECO:0007669"/>
    <property type="project" value="UniProtKB-KW"/>
</dbReference>
<dbReference type="AlphaFoldDB" id="A0A3S5Y8D4"/>
<accession>A0A3S5Y8D4</accession>
<evidence type="ECO:0000256" key="3">
    <source>
        <dbReference type="ARBA" id="ARBA00022801"/>
    </source>
</evidence>
<dbReference type="Pfam" id="PF00877">
    <property type="entry name" value="NLPC_P60"/>
    <property type="match status" value="1"/>
</dbReference>
<evidence type="ECO:0000259" key="6">
    <source>
        <dbReference type="PROSITE" id="PS51935"/>
    </source>
</evidence>
<feature type="domain" description="NlpC/P60" evidence="6">
    <location>
        <begin position="88"/>
        <end position="202"/>
    </location>
</feature>
<evidence type="ECO:0000256" key="5">
    <source>
        <dbReference type="SAM" id="SignalP"/>
    </source>
</evidence>
<feature type="chain" id="PRO_5018700034" evidence="5">
    <location>
        <begin position="34"/>
        <end position="202"/>
    </location>
</feature>
<organism evidence="7">
    <name type="scientific">Rhodococcus hoagii (strain 103S)</name>
    <name type="common">Rhodococcus equi</name>
    <dbReference type="NCBI Taxonomy" id="685727"/>
    <lineage>
        <taxon>Bacteria</taxon>
        <taxon>Bacillati</taxon>
        <taxon>Actinomycetota</taxon>
        <taxon>Actinomycetes</taxon>
        <taxon>Mycobacteriales</taxon>
        <taxon>Nocardiaceae</taxon>
        <taxon>Prescottella</taxon>
    </lineage>
</organism>
<reference evidence="7" key="1">
    <citation type="journal article" date="2010" name="PLoS Genet.">
        <title>The genome of a pathogenic rhodococcus: cooptive virulence underpinned by key gene acquisitions.</title>
        <authorList>
            <person name="Letek M."/>
            <person name="Gonzalez P."/>
            <person name="Macarthur I."/>
            <person name="Rodriguez H."/>
            <person name="Freeman T.C."/>
            <person name="Valero-Rello A."/>
            <person name="Blanco M."/>
            <person name="Buckley T."/>
            <person name="Cherevach I."/>
            <person name="Fahey R."/>
            <person name="Hapeshi A."/>
            <person name="Holdstock J."/>
            <person name="Leadon D."/>
            <person name="Navas J."/>
            <person name="Ocampo A."/>
            <person name="Quail M.A."/>
            <person name="Sanders M."/>
            <person name="Scortti M.M."/>
            <person name="Prescott J.F."/>
            <person name="Fogarty U."/>
            <person name="Meijer W.G."/>
            <person name="Parkhill J."/>
            <person name="Bentley S.D."/>
            <person name="Vazquez-Boland J.A."/>
        </authorList>
    </citation>
    <scope>NUCLEOTIDE SEQUENCE [LARGE SCALE GENOMIC DNA]</scope>
    <source>
        <strain evidence="7 8">103S</strain>
    </source>
</reference>
<dbReference type="RefSeq" id="WP_005512488.1">
    <property type="nucleotide sequence ID" value="NC_014659.1"/>
</dbReference>
<protein>
    <submittedName>
        <fullName evidence="7">Secreted peptidase</fullName>
    </submittedName>
</protein>
<dbReference type="KEGG" id="req:REQ_28180"/>
<keyword evidence="3" id="KW-0378">Hydrolase</keyword>
<keyword evidence="5" id="KW-0732">Signal</keyword>
<dbReference type="PROSITE" id="PS51935">
    <property type="entry name" value="NLPC_P60"/>
    <property type="match status" value="1"/>
</dbReference>
<evidence type="ECO:0000256" key="2">
    <source>
        <dbReference type="ARBA" id="ARBA00022670"/>
    </source>
</evidence>
<dbReference type="Gene3D" id="3.90.1720.10">
    <property type="entry name" value="endopeptidase domain like (from Nostoc punctiforme)"/>
    <property type="match status" value="1"/>
</dbReference>
<dbReference type="PANTHER" id="PTHR47359:SF3">
    <property type="entry name" value="NLP_P60 DOMAIN-CONTAINING PROTEIN-RELATED"/>
    <property type="match status" value="1"/>
</dbReference>
<name>A0A3S5Y8D4_RHOH1</name>
<keyword evidence="2" id="KW-0645">Protease</keyword>
<dbReference type="EMBL" id="FN563149">
    <property type="protein sequence ID" value="CBH48837.1"/>
    <property type="molecule type" value="Genomic_DNA"/>
</dbReference>
<keyword evidence="4" id="KW-0788">Thiol protease</keyword>
<sequence>MASSNLKRSAQRAAVAGALAIGAVAVSAAPAIADPVNVPGVGTVDLPGVNQAQVDAAVAQIAPIVAPALPTGSADLAPAAPASVAPILSAGQQALQAAESKLGAPYVYGAAGPDAFDCSGLVQWAYKQAGLNLPRTSYDQAAAGWSVARDDLQVGDVISFYGGSHSGIYAGNGNVIHASTAGQPVKLAPVSSMPFDGARRYA</sequence>
<proteinExistence type="inferred from homology"/>
<gene>
    <name evidence="7" type="ordered locus">REQ_28180</name>
</gene>
<evidence type="ECO:0000313" key="8">
    <source>
        <dbReference type="Proteomes" id="UP000006892"/>
    </source>
</evidence>
<comment type="similarity">
    <text evidence="1">Belongs to the peptidase C40 family.</text>
</comment>
<dbReference type="InterPro" id="IPR000064">
    <property type="entry name" value="NLP_P60_dom"/>
</dbReference>
<dbReference type="InterPro" id="IPR051794">
    <property type="entry name" value="PG_Endopeptidase_C40"/>
</dbReference>
<dbReference type="GO" id="GO:0008234">
    <property type="term" value="F:cysteine-type peptidase activity"/>
    <property type="evidence" value="ECO:0007669"/>
    <property type="project" value="UniProtKB-KW"/>
</dbReference>
<dbReference type="GeneID" id="57578473"/>
<dbReference type="PANTHER" id="PTHR47359">
    <property type="entry name" value="PEPTIDOGLYCAN DL-ENDOPEPTIDASE CWLO"/>
    <property type="match status" value="1"/>
</dbReference>
<evidence type="ECO:0000256" key="4">
    <source>
        <dbReference type="ARBA" id="ARBA00022807"/>
    </source>
</evidence>
<dbReference type="InterPro" id="IPR038765">
    <property type="entry name" value="Papain-like_cys_pep_sf"/>
</dbReference>
<evidence type="ECO:0000256" key="1">
    <source>
        <dbReference type="ARBA" id="ARBA00007074"/>
    </source>
</evidence>
<dbReference type="Proteomes" id="UP001154400">
    <property type="component" value="Chromosome"/>
</dbReference>
<feature type="signal peptide" evidence="5">
    <location>
        <begin position="1"/>
        <end position="33"/>
    </location>
</feature>
<evidence type="ECO:0000313" key="7">
    <source>
        <dbReference type="EMBL" id="CBH48837.1"/>
    </source>
</evidence>